<evidence type="ECO:0000256" key="10">
    <source>
        <dbReference type="SAM" id="Phobius"/>
    </source>
</evidence>
<reference evidence="13" key="1">
    <citation type="submission" date="2016-10" db="EMBL/GenBank/DDBJ databases">
        <authorList>
            <person name="Varghese N."/>
            <person name="Submissions S."/>
        </authorList>
    </citation>
    <scope>NUCLEOTIDE SEQUENCE [LARGE SCALE GENOMIC DNA]</scope>
    <source>
        <strain evidence="13">CGMCC 4.3506</strain>
    </source>
</reference>
<dbReference type="PANTHER" id="PTHR24421:SF10">
    <property type="entry name" value="NITRATE_NITRITE SENSOR PROTEIN NARQ"/>
    <property type="match status" value="1"/>
</dbReference>
<evidence type="ECO:0000256" key="5">
    <source>
        <dbReference type="ARBA" id="ARBA00022741"/>
    </source>
</evidence>
<keyword evidence="10" id="KW-0472">Membrane</keyword>
<evidence type="ECO:0000259" key="11">
    <source>
        <dbReference type="Pfam" id="PF07730"/>
    </source>
</evidence>
<dbReference type="GO" id="GO:0005524">
    <property type="term" value="F:ATP binding"/>
    <property type="evidence" value="ECO:0007669"/>
    <property type="project" value="UniProtKB-KW"/>
</dbReference>
<keyword evidence="10" id="KW-0812">Transmembrane</keyword>
<dbReference type="GO" id="GO:0016020">
    <property type="term" value="C:membrane"/>
    <property type="evidence" value="ECO:0007669"/>
    <property type="project" value="InterPro"/>
</dbReference>
<keyword evidence="6 12" id="KW-0418">Kinase</keyword>
<keyword evidence="7" id="KW-0067">ATP-binding</keyword>
<keyword evidence="3" id="KW-0597">Phosphoprotein</keyword>
<keyword evidence="10" id="KW-1133">Transmembrane helix</keyword>
<dbReference type="InterPro" id="IPR050482">
    <property type="entry name" value="Sensor_HK_TwoCompSys"/>
</dbReference>
<evidence type="ECO:0000256" key="8">
    <source>
        <dbReference type="ARBA" id="ARBA00023012"/>
    </source>
</evidence>
<keyword evidence="5" id="KW-0547">Nucleotide-binding</keyword>
<dbReference type="EMBL" id="FNCC01000004">
    <property type="protein sequence ID" value="SDF89789.1"/>
    <property type="molecule type" value="Genomic_DNA"/>
</dbReference>
<evidence type="ECO:0000256" key="7">
    <source>
        <dbReference type="ARBA" id="ARBA00022840"/>
    </source>
</evidence>
<organism evidence="12 13">
    <name type="scientific">Lentzea fradiae</name>
    <dbReference type="NCBI Taxonomy" id="200378"/>
    <lineage>
        <taxon>Bacteria</taxon>
        <taxon>Bacillati</taxon>
        <taxon>Actinomycetota</taxon>
        <taxon>Actinomycetes</taxon>
        <taxon>Pseudonocardiales</taxon>
        <taxon>Pseudonocardiaceae</taxon>
        <taxon>Lentzea</taxon>
    </lineage>
</organism>
<dbReference type="STRING" id="200378.SAMN05216553_10475"/>
<feature type="transmembrane region" description="Helical" evidence="10">
    <location>
        <begin position="111"/>
        <end position="136"/>
    </location>
</feature>
<evidence type="ECO:0000313" key="13">
    <source>
        <dbReference type="Proteomes" id="UP000199623"/>
    </source>
</evidence>
<keyword evidence="13" id="KW-1185">Reference proteome</keyword>
<dbReference type="Pfam" id="PF07730">
    <property type="entry name" value="HisKA_3"/>
    <property type="match status" value="1"/>
</dbReference>
<dbReference type="AlphaFoldDB" id="A0A1G7PW27"/>
<keyword evidence="8" id="KW-0902">Two-component regulatory system</keyword>
<feature type="transmembrane region" description="Helical" evidence="10">
    <location>
        <begin position="167"/>
        <end position="191"/>
    </location>
</feature>
<evidence type="ECO:0000256" key="1">
    <source>
        <dbReference type="ARBA" id="ARBA00000085"/>
    </source>
</evidence>
<feature type="region of interest" description="Disordered" evidence="9">
    <location>
        <begin position="1"/>
        <end position="26"/>
    </location>
</feature>
<dbReference type="InterPro" id="IPR011712">
    <property type="entry name" value="Sig_transdc_His_kin_sub3_dim/P"/>
</dbReference>
<evidence type="ECO:0000256" key="9">
    <source>
        <dbReference type="SAM" id="MobiDB-lite"/>
    </source>
</evidence>
<dbReference type="SUPFAM" id="SSF55874">
    <property type="entry name" value="ATPase domain of HSP90 chaperone/DNA topoisomerase II/histidine kinase"/>
    <property type="match status" value="1"/>
</dbReference>
<gene>
    <name evidence="12" type="ORF">SAMN05216553_10475</name>
</gene>
<accession>A0A1G7PW27</accession>
<feature type="domain" description="Signal transduction histidine kinase subgroup 3 dimerisation and phosphoacceptor" evidence="11">
    <location>
        <begin position="213"/>
        <end position="279"/>
    </location>
</feature>
<dbReference type="CDD" id="cd16917">
    <property type="entry name" value="HATPase_UhpB-NarQ-NarX-like"/>
    <property type="match status" value="1"/>
</dbReference>
<dbReference type="EC" id="2.7.13.3" evidence="2"/>
<evidence type="ECO:0000256" key="4">
    <source>
        <dbReference type="ARBA" id="ARBA00022679"/>
    </source>
</evidence>
<keyword evidence="4" id="KW-0808">Transferase</keyword>
<protein>
    <recommendedName>
        <fullName evidence="2">histidine kinase</fullName>
        <ecNumber evidence="2">2.7.13.3</ecNumber>
    </recommendedName>
</protein>
<dbReference type="GO" id="GO:0000155">
    <property type="term" value="F:phosphorelay sensor kinase activity"/>
    <property type="evidence" value="ECO:0007669"/>
    <property type="project" value="InterPro"/>
</dbReference>
<dbReference type="InterPro" id="IPR036890">
    <property type="entry name" value="HATPase_C_sf"/>
</dbReference>
<evidence type="ECO:0000256" key="6">
    <source>
        <dbReference type="ARBA" id="ARBA00022777"/>
    </source>
</evidence>
<name>A0A1G7PW27_9PSEU</name>
<dbReference type="Proteomes" id="UP000199623">
    <property type="component" value="Unassembled WGS sequence"/>
</dbReference>
<evidence type="ECO:0000256" key="3">
    <source>
        <dbReference type="ARBA" id="ARBA00022553"/>
    </source>
</evidence>
<feature type="transmembrane region" description="Helical" evidence="10">
    <location>
        <begin position="143"/>
        <end position="161"/>
    </location>
</feature>
<dbReference type="PANTHER" id="PTHR24421">
    <property type="entry name" value="NITRATE/NITRITE SENSOR PROTEIN NARX-RELATED"/>
    <property type="match status" value="1"/>
</dbReference>
<evidence type="ECO:0000313" key="12">
    <source>
        <dbReference type="EMBL" id="SDF89789.1"/>
    </source>
</evidence>
<comment type="catalytic activity">
    <reaction evidence="1">
        <text>ATP + protein L-histidine = ADP + protein N-phospho-L-histidine.</text>
        <dbReference type="EC" id="2.7.13.3"/>
    </reaction>
</comment>
<dbReference type="GO" id="GO:0046983">
    <property type="term" value="F:protein dimerization activity"/>
    <property type="evidence" value="ECO:0007669"/>
    <property type="project" value="InterPro"/>
</dbReference>
<evidence type="ECO:0000256" key="2">
    <source>
        <dbReference type="ARBA" id="ARBA00012438"/>
    </source>
</evidence>
<feature type="transmembrane region" description="Helical" evidence="10">
    <location>
        <begin position="71"/>
        <end position="91"/>
    </location>
</feature>
<dbReference type="Gene3D" id="1.20.5.1930">
    <property type="match status" value="1"/>
</dbReference>
<proteinExistence type="predicted"/>
<dbReference type="Gene3D" id="3.30.565.10">
    <property type="entry name" value="Histidine kinase-like ATPase, C-terminal domain"/>
    <property type="match status" value="1"/>
</dbReference>
<sequence length="411" mass="44184">MTVPWRRGENLILDDTPDQPDDRGRTGSGVIPLSLVDSHRGQWPIAGVLALMMAAELIIMDPLSRGDALAWLLTVPVSIAAVMAFKSRAFAVPVAVVSILLTSFVDGRHGAYLPAVLSPLSIAETAACLVLTAVVVREEPRRTATWSVACLAGASLFAAIVRDQFIAVYNINSMFGSLVLGFSAVGTGLYLRARDTESGRLLAAAVTDAQKEERIALARELHDVVAHHVTGMLVQAQAALEVSDDDPRAAHRLLPGIVRSGTEALGAMRRLVGTLRQGEHDVATTDLAADVISAVERTRELGIETRLRIDLPDDVPPELGRSVLRLVQESLTNVHKHAENPTLIDVDISRTENNAVRVLVADNGRPHELNQGGYGLVGMRERVDLLGGLFSAGPREHGWQVLAELPLEGKK</sequence>